<proteinExistence type="predicted"/>
<evidence type="ECO:0000313" key="3">
    <source>
        <dbReference type="Proteomes" id="UP000815677"/>
    </source>
</evidence>
<feature type="region of interest" description="Disordered" evidence="1">
    <location>
        <begin position="83"/>
        <end position="162"/>
    </location>
</feature>
<protein>
    <submittedName>
        <fullName evidence="2">Uncharacterized protein</fullName>
    </submittedName>
</protein>
<sequence length="224" mass="25358">MRLSISSIHRRPRTNPPSAHGKANLKCFPFRFQERTRPNAFLAGRPSQRRVGIKPESHFERRANRQTPLISYVSLSERAMLSQRRHRQLERREPCQIASGGRRPRRRDGDDDVGVKIGISSNEGTSYPTTEKKNATSTQHRTIRGPPNAPTYPNLTPTAIPEDLQQPVDSSAALAPNSDSGVVPGRCPRIGRRRSLWLHPKQNKLRERKHDGRGLSRWATRAGM</sequence>
<dbReference type="Proteomes" id="UP000815677">
    <property type="component" value="Unassembled WGS sequence"/>
</dbReference>
<reference evidence="2" key="1">
    <citation type="submission" date="2014-09" db="EMBL/GenBank/DDBJ databases">
        <title>Genome sequence of the luminous mushroom Mycena chlorophos for searching fungal bioluminescence genes.</title>
        <authorList>
            <person name="Tanaka Y."/>
            <person name="Kasuga D."/>
            <person name="Oba Y."/>
            <person name="Hase S."/>
            <person name="Sato K."/>
            <person name="Oba Y."/>
            <person name="Sakakibara Y."/>
        </authorList>
    </citation>
    <scope>NUCLEOTIDE SEQUENCE</scope>
</reference>
<gene>
    <name evidence="2" type="ORF">MCHLO_00394</name>
</gene>
<organism evidence="2 3">
    <name type="scientific">Mycena chlorophos</name>
    <name type="common">Agaric fungus</name>
    <name type="synonym">Agaricus chlorophos</name>
    <dbReference type="NCBI Taxonomy" id="658473"/>
    <lineage>
        <taxon>Eukaryota</taxon>
        <taxon>Fungi</taxon>
        <taxon>Dikarya</taxon>
        <taxon>Basidiomycota</taxon>
        <taxon>Agaricomycotina</taxon>
        <taxon>Agaricomycetes</taxon>
        <taxon>Agaricomycetidae</taxon>
        <taxon>Agaricales</taxon>
        <taxon>Marasmiineae</taxon>
        <taxon>Mycenaceae</taxon>
        <taxon>Mycena</taxon>
    </lineage>
</organism>
<feature type="region of interest" description="Disordered" evidence="1">
    <location>
        <begin position="1"/>
        <end position="24"/>
    </location>
</feature>
<name>A0ABQ0KVX5_MYCCL</name>
<evidence type="ECO:0000256" key="1">
    <source>
        <dbReference type="SAM" id="MobiDB-lite"/>
    </source>
</evidence>
<accession>A0ABQ0KVX5</accession>
<dbReference type="EMBL" id="DF838198">
    <property type="protein sequence ID" value="GAT42690.1"/>
    <property type="molecule type" value="Genomic_DNA"/>
</dbReference>
<keyword evidence="3" id="KW-1185">Reference proteome</keyword>
<feature type="compositionally biased region" description="Polar residues" evidence="1">
    <location>
        <begin position="119"/>
        <end position="140"/>
    </location>
</feature>
<evidence type="ECO:0000313" key="2">
    <source>
        <dbReference type="EMBL" id="GAT42690.1"/>
    </source>
</evidence>